<evidence type="ECO:0000313" key="16">
    <source>
        <dbReference type="Proteomes" id="UP000469558"/>
    </source>
</evidence>
<name>A0A8T9CB88_9HELO</name>
<gene>
    <name evidence="15" type="primary">EMC1</name>
    <name evidence="15" type="ORF">LSUE1_G008221</name>
</gene>
<keyword evidence="8 12" id="KW-1133">Transmembrane helix</keyword>
<feature type="domain" description="ER membrane protein complex subunit 1 C-terminal" evidence="13">
    <location>
        <begin position="797"/>
        <end position="1027"/>
    </location>
</feature>
<dbReference type="InterPro" id="IPR058545">
    <property type="entry name" value="Beta-prop_EMC1_1st"/>
</dbReference>
<dbReference type="EMBL" id="QGMK01000743">
    <property type="protein sequence ID" value="TVY78526.1"/>
    <property type="molecule type" value="Genomic_DNA"/>
</dbReference>
<evidence type="ECO:0000256" key="11">
    <source>
        <dbReference type="SAM" id="MobiDB-lite"/>
    </source>
</evidence>
<evidence type="ECO:0000313" key="15">
    <source>
        <dbReference type="EMBL" id="TVY78526.1"/>
    </source>
</evidence>
<keyword evidence="10" id="KW-0325">Glycoprotein</keyword>
<keyword evidence="9 12" id="KW-0472">Membrane</keyword>
<comment type="subunit">
    <text evidence="3">Component of the ER membrane protein complex (EMC).</text>
</comment>
<dbReference type="InterPro" id="IPR011047">
    <property type="entry name" value="Quinoprotein_ADH-like_sf"/>
</dbReference>
<keyword evidence="5 12" id="KW-0812">Transmembrane</keyword>
<evidence type="ECO:0000259" key="13">
    <source>
        <dbReference type="Pfam" id="PF07774"/>
    </source>
</evidence>
<comment type="subcellular location">
    <subcellularLocation>
        <location evidence="1">Endoplasmic reticulum membrane</location>
        <topology evidence="1">Single-pass type I membrane protein</topology>
    </subcellularLocation>
</comment>
<comment type="caution">
    <text evidence="15">The sequence shown here is derived from an EMBL/GenBank/DDBJ whole genome shotgun (WGS) entry which is preliminary data.</text>
</comment>
<dbReference type="PANTHER" id="PTHR21573:SF0">
    <property type="entry name" value="ER MEMBRANE PROTEIN COMPLEX SUBUNIT 1"/>
    <property type="match status" value="1"/>
</dbReference>
<evidence type="ECO:0000256" key="2">
    <source>
        <dbReference type="ARBA" id="ARBA00007904"/>
    </source>
</evidence>
<evidence type="ECO:0000256" key="5">
    <source>
        <dbReference type="ARBA" id="ARBA00022692"/>
    </source>
</evidence>
<feature type="non-terminal residue" evidence="15">
    <location>
        <position position="1030"/>
    </location>
</feature>
<dbReference type="AlphaFoldDB" id="A0A8T9CB88"/>
<dbReference type="InterPro" id="IPR026895">
    <property type="entry name" value="EMC1"/>
</dbReference>
<organism evidence="15 16">
    <name type="scientific">Lachnellula suecica</name>
    <dbReference type="NCBI Taxonomy" id="602035"/>
    <lineage>
        <taxon>Eukaryota</taxon>
        <taxon>Fungi</taxon>
        <taxon>Dikarya</taxon>
        <taxon>Ascomycota</taxon>
        <taxon>Pezizomycotina</taxon>
        <taxon>Leotiomycetes</taxon>
        <taxon>Helotiales</taxon>
        <taxon>Lachnaceae</taxon>
        <taxon>Lachnellula</taxon>
    </lineage>
</organism>
<dbReference type="OrthoDB" id="28092at2759"/>
<feature type="domain" description="EMC1 first beta-propeller" evidence="14">
    <location>
        <begin position="74"/>
        <end position="478"/>
    </location>
</feature>
<reference evidence="15 16" key="1">
    <citation type="submission" date="2018-05" db="EMBL/GenBank/DDBJ databases">
        <title>Genome sequencing and assembly of the regulated plant pathogen Lachnellula willkommii and related sister species for the development of diagnostic species identification markers.</title>
        <authorList>
            <person name="Giroux E."/>
            <person name="Bilodeau G."/>
        </authorList>
    </citation>
    <scope>NUCLEOTIDE SEQUENCE [LARGE SCALE GENOMIC DNA]</scope>
    <source>
        <strain evidence="15 16">CBS 268.59</strain>
    </source>
</reference>
<keyword evidence="7" id="KW-0256">Endoplasmic reticulum</keyword>
<feature type="region of interest" description="Disordered" evidence="11">
    <location>
        <begin position="26"/>
        <end position="49"/>
    </location>
</feature>
<evidence type="ECO:0000256" key="8">
    <source>
        <dbReference type="ARBA" id="ARBA00022989"/>
    </source>
</evidence>
<evidence type="ECO:0000259" key="14">
    <source>
        <dbReference type="Pfam" id="PF25293"/>
    </source>
</evidence>
<dbReference type="Pfam" id="PF25293">
    <property type="entry name" value="Beta-prop_EMC1_N"/>
    <property type="match status" value="1"/>
</dbReference>
<evidence type="ECO:0000256" key="4">
    <source>
        <dbReference type="ARBA" id="ARBA00020824"/>
    </source>
</evidence>
<keyword evidence="6" id="KW-0732">Signal</keyword>
<evidence type="ECO:0000256" key="1">
    <source>
        <dbReference type="ARBA" id="ARBA00004115"/>
    </source>
</evidence>
<feature type="transmembrane region" description="Helical" evidence="12">
    <location>
        <begin position="998"/>
        <end position="1018"/>
    </location>
</feature>
<evidence type="ECO:0000256" key="10">
    <source>
        <dbReference type="ARBA" id="ARBA00023180"/>
    </source>
</evidence>
<evidence type="ECO:0000256" key="12">
    <source>
        <dbReference type="SAM" id="Phobius"/>
    </source>
</evidence>
<evidence type="ECO:0000256" key="6">
    <source>
        <dbReference type="ARBA" id="ARBA00022729"/>
    </source>
</evidence>
<dbReference type="Proteomes" id="UP000469558">
    <property type="component" value="Unassembled WGS sequence"/>
</dbReference>
<dbReference type="SUPFAM" id="SSF50998">
    <property type="entry name" value="Quinoprotein alcohol dehydrogenase-like"/>
    <property type="match status" value="1"/>
</dbReference>
<keyword evidence="16" id="KW-1185">Reference proteome</keyword>
<dbReference type="Pfam" id="PF07774">
    <property type="entry name" value="EMC1_C"/>
    <property type="match status" value="1"/>
</dbReference>
<protein>
    <recommendedName>
        <fullName evidence="4">ER membrane protein complex subunit 1</fullName>
    </recommendedName>
</protein>
<comment type="similarity">
    <text evidence="2">Belongs to the EMC1 family.</text>
</comment>
<dbReference type="PANTHER" id="PTHR21573">
    <property type="entry name" value="ER MEMBRANE PROTEIN COMPLEX SUBUNIT 1"/>
    <property type="match status" value="1"/>
</dbReference>
<dbReference type="InterPro" id="IPR011678">
    <property type="entry name" value="EMC1_C"/>
</dbReference>
<dbReference type="GO" id="GO:0072546">
    <property type="term" value="C:EMC complex"/>
    <property type="evidence" value="ECO:0007669"/>
    <property type="project" value="InterPro"/>
</dbReference>
<dbReference type="GO" id="GO:0034975">
    <property type="term" value="P:protein folding in endoplasmic reticulum"/>
    <property type="evidence" value="ECO:0007669"/>
    <property type="project" value="TreeGrafter"/>
</dbReference>
<evidence type="ECO:0000256" key="7">
    <source>
        <dbReference type="ARBA" id="ARBA00022824"/>
    </source>
</evidence>
<sequence>SFFVYDASSNINLRYKRHVISIIATRNHRSSPRDSSTNLRKQHSRSTPHATVANMRLPLHLLPLALSILPSALAVYSDEAYSIDYHHELLGLPLPHTTFFHRPRKDDKATLLYTLSDLGVLGAVNPGLGTVVWRHALAGDAGNDTGFLRPVEGESSVVSAIGSRVDSWDAMSGKERWGNVFGGTVKDLEVMETAAGAAETKDVLALFEEGGKGILRRLNGASGNVAWEYEDGTSDVPLQVSTNVRNIFVVSLHGAWGGYNVKVTILDPVTGKKMNDYTITTKADVHASEDVLLVGANSATPIVAWTDRTLKNLKVNLLGKAGDLQTLPLKESDGETVKVALHAPNLVQSQPHFLVHTQSSVSNCADVYHIELASGSIKKAYELPKLPGQGAISTSSQDANVYFTRHTQDEVIIVSSASHGVLGRFPLTFETDHGSLLHGASEVVQRETDKYAVRSALVTSDENWVLVRNGKAGWVRPEGLSGAVAAEWAEIPDSESLAETLEAEAHSNPLSAYIHRVTRHVNDLKYLPGYLQDLPRRFLSSVLPSEIISQKSGVLVRDSFGFNKLVIVATGRGRVYGLDVGNHGSIVWSAKAFEQPAGKKWDVKGIWVEHLKGTTTIRGADGEYIMLNTTSGKKVEAINPGTWPPVQSTVVVDSASGKWLLTIGADGNPGEVPTPWAPKDNLVVQGNNDEIRGLKFEAGIGNAQPVVTWTFKPAIGQRIINIVSRPTHDPVASIGRVLGDRSVLYKYLNPNIVLVTAVSDEHSTASLYLIDTVSGDIIYSVSHDGVDTCQPIASVLTENWFAYSLWADILSTTESLPSSKGYQLFISEMYESDIPNDRGPLGSSANSSSLEPSDIPNAEPAVPFVSSQVFLIPEAISHMSVTSTRQGITTRQLLCTIARNNAIIGIPKTILDPRRPVGRNPTTPEMEEGLFQYQPYIDFDPKLVLTHKREVIGVKDVISSPAVLESTSLLFAYGIDIFGTRVAPSAAFDILGKGFNKLSLVATVVALWLGVVVLAPMVRRKQINGRWMTS</sequence>
<proteinExistence type="inferred from homology"/>
<evidence type="ECO:0000256" key="3">
    <source>
        <dbReference type="ARBA" id="ARBA00011276"/>
    </source>
</evidence>
<accession>A0A8T9CB88</accession>
<evidence type="ECO:0000256" key="9">
    <source>
        <dbReference type="ARBA" id="ARBA00023136"/>
    </source>
</evidence>